<dbReference type="Gene3D" id="1.20.140.10">
    <property type="entry name" value="Butyryl-CoA Dehydrogenase, subunit A, domain 3"/>
    <property type="match status" value="1"/>
</dbReference>
<dbReference type="Pfam" id="PF02770">
    <property type="entry name" value="Acyl-CoA_dh_M"/>
    <property type="match status" value="1"/>
</dbReference>
<dbReference type="Pfam" id="PF00441">
    <property type="entry name" value="Acyl-CoA_dh_1"/>
    <property type="match status" value="1"/>
</dbReference>
<dbReference type="InterPro" id="IPR009100">
    <property type="entry name" value="AcylCoA_DH/oxidase_NM_dom_sf"/>
</dbReference>
<dbReference type="FunFam" id="2.40.110.10:FF:000011">
    <property type="entry name" value="Acyl-CoA dehydrogenase FadE34"/>
    <property type="match status" value="1"/>
</dbReference>
<keyword evidence="3" id="KW-0285">Flavoprotein</keyword>
<evidence type="ECO:0000256" key="4">
    <source>
        <dbReference type="ARBA" id="ARBA00022827"/>
    </source>
</evidence>
<evidence type="ECO:0000259" key="8">
    <source>
        <dbReference type="Pfam" id="PF02771"/>
    </source>
</evidence>
<evidence type="ECO:0000256" key="1">
    <source>
        <dbReference type="ARBA" id="ARBA00001974"/>
    </source>
</evidence>
<dbReference type="InterPro" id="IPR036250">
    <property type="entry name" value="AcylCo_DH-like_C"/>
</dbReference>
<evidence type="ECO:0000313" key="9">
    <source>
        <dbReference type="EMBL" id="SUZ71257.1"/>
    </source>
</evidence>
<dbReference type="InterPro" id="IPR037069">
    <property type="entry name" value="AcylCoA_DH/ox_N_sf"/>
</dbReference>
<dbReference type="Gene3D" id="1.10.540.10">
    <property type="entry name" value="Acyl-CoA dehydrogenase/oxidase, N-terminal domain"/>
    <property type="match status" value="1"/>
</dbReference>
<dbReference type="InterPro" id="IPR009075">
    <property type="entry name" value="AcylCo_DH/oxidase_C"/>
</dbReference>
<dbReference type="InterPro" id="IPR013786">
    <property type="entry name" value="AcylCoA_DH/ox_N"/>
</dbReference>
<dbReference type="PANTHER" id="PTHR43292:SF4">
    <property type="entry name" value="ACYL-COA DEHYDROGENASE FADE34"/>
    <property type="match status" value="1"/>
</dbReference>
<comment type="similarity">
    <text evidence="2">Belongs to the acyl-CoA dehydrogenase family.</text>
</comment>
<dbReference type="InterPro" id="IPR046373">
    <property type="entry name" value="Acyl-CoA_Oxase/DH_mid-dom_sf"/>
</dbReference>
<feature type="domain" description="Acyl-CoA oxidase/dehydrogenase middle" evidence="7">
    <location>
        <begin position="122"/>
        <end position="216"/>
    </location>
</feature>
<feature type="domain" description="Acyl-CoA dehydrogenase/oxidase N-terminal" evidence="8">
    <location>
        <begin position="13"/>
        <end position="117"/>
    </location>
</feature>
<evidence type="ECO:0000256" key="2">
    <source>
        <dbReference type="ARBA" id="ARBA00009347"/>
    </source>
</evidence>
<dbReference type="GO" id="GO:0016627">
    <property type="term" value="F:oxidoreductase activity, acting on the CH-CH group of donors"/>
    <property type="evidence" value="ECO:0007669"/>
    <property type="project" value="InterPro"/>
</dbReference>
<dbReference type="Gene3D" id="2.40.110.10">
    <property type="entry name" value="Butyryl-CoA Dehydrogenase, subunit A, domain 2"/>
    <property type="match status" value="1"/>
</dbReference>
<dbReference type="EMBL" id="UINC01001116">
    <property type="protein sequence ID" value="SUZ71257.1"/>
    <property type="molecule type" value="Genomic_DNA"/>
</dbReference>
<dbReference type="Pfam" id="PF02771">
    <property type="entry name" value="Acyl-CoA_dh_N"/>
    <property type="match status" value="1"/>
</dbReference>
<dbReference type="PANTHER" id="PTHR43292">
    <property type="entry name" value="ACYL-COA DEHYDROGENASE"/>
    <property type="match status" value="1"/>
</dbReference>
<dbReference type="SUPFAM" id="SSF56645">
    <property type="entry name" value="Acyl-CoA dehydrogenase NM domain-like"/>
    <property type="match status" value="1"/>
</dbReference>
<feature type="domain" description="Acyl-CoA dehydrogenase/oxidase C-terminal" evidence="6">
    <location>
        <begin position="262"/>
        <end position="362"/>
    </location>
</feature>
<accession>A0A381PZ75</accession>
<dbReference type="AlphaFoldDB" id="A0A381PZ75"/>
<dbReference type="SUPFAM" id="SSF47203">
    <property type="entry name" value="Acyl-CoA dehydrogenase C-terminal domain-like"/>
    <property type="match status" value="1"/>
</dbReference>
<name>A0A381PZ75_9ZZZZ</name>
<organism evidence="9">
    <name type="scientific">marine metagenome</name>
    <dbReference type="NCBI Taxonomy" id="408172"/>
    <lineage>
        <taxon>unclassified sequences</taxon>
        <taxon>metagenomes</taxon>
        <taxon>ecological metagenomes</taxon>
    </lineage>
</organism>
<proteinExistence type="inferred from homology"/>
<evidence type="ECO:0000256" key="3">
    <source>
        <dbReference type="ARBA" id="ARBA00022630"/>
    </source>
</evidence>
<evidence type="ECO:0000259" key="7">
    <source>
        <dbReference type="Pfam" id="PF02770"/>
    </source>
</evidence>
<dbReference type="GO" id="GO:0005886">
    <property type="term" value="C:plasma membrane"/>
    <property type="evidence" value="ECO:0007669"/>
    <property type="project" value="TreeGrafter"/>
</dbReference>
<keyword evidence="4" id="KW-0274">FAD</keyword>
<comment type="cofactor">
    <cofactor evidence="1">
        <name>FAD</name>
        <dbReference type="ChEBI" id="CHEBI:57692"/>
    </cofactor>
</comment>
<sequence length="372" mass="41733">MDYIWPTELDELAAEASEWVIEATSDLVNTDDGWLVGYSDEFTLRLADKGWIGMTWPAEKGGDGRPEVERFVVTEQLLLGRAPMAGSFFPDRQIGPVLLSYGTEEQQQRFLPDMRQGRSKWCIGMSEPDAGSNVAGITTKAVKDGDRWIVNGQKIWTSGAQTADWCYLICRTDLDAAPHKGMSEFIVDMNSSGIEIKPIKDASGDAHFNEVFFNDVMVPDENLVGELNNSFGQTMRQLEHERGGIDRLASNQRLYLDTKQKADTSNPLVRQHMARIETGYRIGRDMVLRNVLRQTPFPQYSAVTKTWCTEFEQTVANFIGLVAGAETMLTNRVSRNVIYAPAYTIMGGTTQILRNIIGERILGLPREPRPQL</sequence>
<reference evidence="9" key="1">
    <citation type="submission" date="2018-05" db="EMBL/GenBank/DDBJ databases">
        <authorList>
            <person name="Lanie J.A."/>
            <person name="Ng W.-L."/>
            <person name="Kazmierczak K.M."/>
            <person name="Andrzejewski T.M."/>
            <person name="Davidsen T.M."/>
            <person name="Wayne K.J."/>
            <person name="Tettelin H."/>
            <person name="Glass J.I."/>
            <person name="Rusch D."/>
            <person name="Podicherti R."/>
            <person name="Tsui H.-C.T."/>
            <person name="Winkler M.E."/>
        </authorList>
    </citation>
    <scope>NUCLEOTIDE SEQUENCE</scope>
</reference>
<dbReference type="InterPro" id="IPR006091">
    <property type="entry name" value="Acyl-CoA_Oxase/DH_mid-dom"/>
</dbReference>
<dbReference type="GO" id="GO:0050660">
    <property type="term" value="F:flavin adenine dinucleotide binding"/>
    <property type="evidence" value="ECO:0007669"/>
    <property type="project" value="InterPro"/>
</dbReference>
<evidence type="ECO:0008006" key="10">
    <source>
        <dbReference type="Google" id="ProtNLM"/>
    </source>
</evidence>
<gene>
    <name evidence="9" type="ORF">METZ01_LOCUS24111</name>
</gene>
<keyword evidence="5" id="KW-0560">Oxidoreductase</keyword>
<evidence type="ECO:0000259" key="6">
    <source>
        <dbReference type="Pfam" id="PF00441"/>
    </source>
</evidence>
<evidence type="ECO:0000256" key="5">
    <source>
        <dbReference type="ARBA" id="ARBA00023002"/>
    </source>
</evidence>
<protein>
    <recommendedName>
        <fullName evidence="10">Acyl-CoA dehydrogenase</fullName>
    </recommendedName>
</protein>
<dbReference type="InterPro" id="IPR052161">
    <property type="entry name" value="Mycobact_Acyl-CoA_DH"/>
</dbReference>